<dbReference type="Proteomes" id="UP000053989">
    <property type="component" value="Unassembled WGS sequence"/>
</dbReference>
<feature type="region of interest" description="Disordered" evidence="1">
    <location>
        <begin position="141"/>
        <end position="166"/>
    </location>
</feature>
<dbReference type="EMBL" id="KN822016">
    <property type="protein sequence ID" value="KIM66601.1"/>
    <property type="molecule type" value="Genomic_DNA"/>
</dbReference>
<evidence type="ECO:0000313" key="3">
    <source>
        <dbReference type="Proteomes" id="UP000053989"/>
    </source>
</evidence>
<reference evidence="2 3" key="1">
    <citation type="submission" date="2014-04" db="EMBL/GenBank/DDBJ databases">
        <authorList>
            <consortium name="DOE Joint Genome Institute"/>
            <person name="Kuo A."/>
            <person name="Kohler A."/>
            <person name="Nagy L.G."/>
            <person name="Floudas D."/>
            <person name="Copeland A."/>
            <person name="Barry K.W."/>
            <person name="Cichocki N."/>
            <person name="Veneault-Fourrey C."/>
            <person name="LaButti K."/>
            <person name="Lindquist E.A."/>
            <person name="Lipzen A."/>
            <person name="Lundell T."/>
            <person name="Morin E."/>
            <person name="Murat C."/>
            <person name="Sun H."/>
            <person name="Tunlid A."/>
            <person name="Henrissat B."/>
            <person name="Grigoriev I.V."/>
            <person name="Hibbett D.S."/>
            <person name="Martin F."/>
            <person name="Nordberg H.P."/>
            <person name="Cantor M.N."/>
            <person name="Hua S.X."/>
        </authorList>
    </citation>
    <scope>NUCLEOTIDE SEQUENCE [LARGE SCALE GENOMIC DNA]</scope>
    <source>
        <strain evidence="2 3">Foug A</strain>
    </source>
</reference>
<feature type="region of interest" description="Disordered" evidence="1">
    <location>
        <begin position="41"/>
        <end position="65"/>
    </location>
</feature>
<dbReference type="HOGENOM" id="CLU_1012508_0_0_1"/>
<evidence type="ECO:0000256" key="1">
    <source>
        <dbReference type="SAM" id="MobiDB-lite"/>
    </source>
</evidence>
<feature type="compositionally biased region" description="Polar residues" evidence="1">
    <location>
        <begin position="148"/>
        <end position="158"/>
    </location>
</feature>
<accession>A0A0C3EFB8</accession>
<proteinExistence type="predicted"/>
<reference evidence="3" key="2">
    <citation type="submission" date="2015-01" db="EMBL/GenBank/DDBJ databases">
        <title>Evolutionary Origins and Diversification of the Mycorrhizal Mutualists.</title>
        <authorList>
            <consortium name="DOE Joint Genome Institute"/>
            <consortium name="Mycorrhizal Genomics Consortium"/>
            <person name="Kohler A."/>
            <person name="Kuo A."/>
            <person name="Nagy L.G."/>
            <person name="Floudas D."/>
            <person name="Copeland A."/>
            <person name="Barry K.W."/>
            <person name="Cichocki N."/>
            <person name="Veneault-Fourrey C."/>
            <person name="LaButti K."/>
            <person name="Lindquist E.A."/>
            <person name="Lipzen A."/>
            <person name="Lundell T."/>
            <person name="Morin E."/>
            <person name="Murat C."/>
            <person name="Riley R."/>
            <person name="Ohm R."/>
            <person name="Sun H."/>
            <person name="Tunlid A."/>
            <person name="Henrissat B."/>
            <person name="Grigoriev I.V."/>
            <person name="Hibbett D.S."/>
            <person name="Martin F."/>
        </authorList>
    </citation>
    <scope>NUCLEOTIDE SEQUENCE [LARGE SCALE GENOMIC DNA]</scope>
    <source>
        <strain evidence="3">Foug A</strain>
    </source>
</reference>
<keyword evidence="3" id="KW-1185">Reference proteome</keyword>
<protein>
    <submittedName>
        <fullName evidence="2">Uncharacterized protein</fullName>
    </submittedName>
</protein>
<name>A0A0C3EFB8_9AGAM</name>
<sequence length="275" mass="29396">MPQKPATSPNELDTLVTTAIKLESLHSIGISHVCLGGASWRADDPNGPGNQTDGSHGQVDEPRGSADALDVSYNAETAILGHGDGLGTYLRPGDTKCGVREMDGLGSQMETSSGHSDMPSIKTDMLIPTIAPTIIRTTQKRGKLPNLPGQTANQTPHKSNGLRGHAHRSDAHLDMPHIGYDMEMAKDKVEIISMHPIQSKSPNPLTMSANGRTNKTDGSRIHPDMLNVCFGMHSKMETPADEAGTISMQTIESEQSNPLTMGEKWPANETNSCGN</sequence>
<dbReference type="InParanoid" id="A0A0C3EFB8"/>
<gene>
    <name evidence="2" type="ORF">SCLCIDRAFT_21749</name>
</gene>
<organism evidence="2 3">
    <name type="scientific">Scleroderma citrinum Foug A</name>
    <dbReference type="NCBI Taxonomy" id="1036808"/>
    <lineage>
        <taxon>Eukaryota</taxon>
        <taxon>Fungi</taxon>
        <taxon>Dikarya</taxon>
        <taxon>Basidiomycota</taxon>
        <taxon>Agaricomycotina</taxon>
        <taxon>Agaricomycetes</taxon>
        <taxon>Agaricomycetidae</taxon>
        <taxon>Boletales</taxon>
        <taxon>Sclerodermatineae</taxon>
        <taxon>Sclerodermataceae</taxon>
        <taxon>Scleroderma</taxon>
    </lineage>
</organism>
<evidence type="ECO:0000313" key="2">
    <source>
        <dbReference type="EMBL" id="KIM66601.1"/>
    </source>
</evidence>
<dbReference type="AlphaFoldDB" id="A0A0C3EFB8"/>
<feature type="region of interest" description="Disordered" evidence="1">
    <location>
        <begin position="254"/>
        <end position="275"/>
    </location>
</feature>